<dbReference type="GO" id="GO:0008836">
    <property type="term" value="F:diaminopimelate decarboxylase activity"/>
    <property type="evidence" value="ECO:0007669"/>
    <property type="project" value="TreeGrafter"/>
</dbReference>
<keyword evidence="4 11" id="KW-0210">Decarboxylase</keyword>
<dbReference type="Gene3D" id="2.40.37.10">
    <property type="entry name" value="Lyase, Ornithine Decarboxylase, Chain A, domain 1"/>
    <property type="match status" value="1"/>
</dbReference>
<dbReference type="SUPFAM" id="SSF51419">
    <property type="entry name" value="PLP-binding barrel"/>
    <property type="match status" value="1"/>
</dbReference>
<evidence type="ECO:0000313" key="15">
    <source>
        <dbReference type="Proteomes" id="UP000019113"/>
    </source>
</evidence>
<evidence type="ECO:0000259" key="13">
    <source>
        <dbReference type="Pfam" id="PF00278"/>
    </source>
</evidence>
<comment type="function">
    <text evidence="11">Catalyzes the decarboxylation of carboxynorspermidine and carboxyspermidine.</text>
</comment>
<dbReference type="InterPro" id="IPR005730">
    <property type="entry name" value="Nsp_de-COase"/>
</dbReference>
<evidence type="ECO:0000256" key="6">
    <source>
        <dbReference type="ARBA" id="ARBA00023066"/>
    </source>
</evidence>
<dbReference type="GO" id="GO:0008295">
    <property type="term" value="P:spermidine biosynthetic process"/>
    <property type="evidence" value="ECO:0007669"/>
    <property type="project" value="UniProtKB-KW"/>
</dbReference>
<comment type="catalytic activity">
    <reaction evidence="9 11">
        <text>carboxyspermidine + H(+) = spermidine + CO2</text>
        <dbReference type="Rhea" id="RHEA:34095"/>
        <dbReference type="ChEBI" id="CHEBI:15378"/>
        <dbReference type="ChEBI" id="CHEBI:16526"/>
        <dbReference type="ChEBI" id="CHEBI:57834"/>
        <dbReference type="ChEBI" id="CHEBI:65072"/>
        <dbReference type="EC" id="4.1.1.96"/>
    </reaction>
</comment>
<evidence type="ECO:0000256" key="11">
    <source>
        <dbReference type="PIRNR" id="PIRNR038941"/>
    </source>
</evidence>
<evidence type="ECO:0000256" key="5">
    <source>
        <dbReference type="ARBA" id="ARBA00022898"/>
    </source>
</evidence>
<comment type="similarity">
    <text evidence="8 11">Belongs to the Orn/Lys/Arg decarboxylase class-II family. NspC subfamily.</text>
</comment>
<comment type="subunit">
    <text evidence="11">Homodimer.</text>
</comment>
<proteinExistence type="inferred from homology"/>
<protein>
    <recommendedName>
        <fullName evidence="3 11">Carboxynorspermidine/carboxyspermidine decarboxylase</fullName>
        <shortName evidence="11">CANS DC/CAS DC</shortName>
        <shortName evidence="11">CANSDC/CASDC</shortName>
        <ecNumber evidence="2 11">4.1.1.96</ecNumber>
    </recommendedName>
</protein>
<dbReference type="NCBIfam" id="TIGR01047">
    <property type="entry name" value="nspC"/>
    <property type="match status" value="1"/>
</dbReference>
<comment type="catalytic activity">
    <reaction evidence="10 11">
        <text>carboxynorspermidine + H(+) = norspermidine + CO2</text>
        <dbReference type="Rhea" id="RHEA:34099"/>
        <dbReference type="ChEBI" id="CHEBI:15378"/>
        <dbReference type="ChEBI" id="CHEBI:16526"/>
        <dbReference type="ChEBI" id="CHEBI:57920"/>
        <dbReference type="ChEBI" id="CHEBI:65070"/>
        <dbReference type="EC" id="4.1.1.96"/>
    </reaction>
</comment>
<dbReference type="eggNOG" id="COG0019">
    <property type="taxonomic scope" value="Bacteria"/>
</dbReference>
<organism evidence="14 15">
    <name type="scientific">Halomonas huangheensis</name>
    <dbReference type="NCBI Taxonomy" id="1178482"/>
    <lineage>
        <taxon>Bacteria</taxon>
        <taxon>Pseudomonadati</taxon>
        <taxon>Pseudomonadota</taxon>
        <taxon>Gammaproteobacteria</taxon>
        <taxon>Oceanospirillales</taxon>
        <taxon>Halomonadaceae</taxon>
        <taxon>Halomonas</taxon>
    </lineage>
</organism>
<evidence type="ECO:0000256" key="1">
    <source>
        <dbReference type="ARBA" id="ARBA00001933"/>
    </source>
</evidence>
<evidence type="ECO:0000256" key="4">
    <source>
        <dbReference type="ARBA" id="ARBA00022793"/>
    </source>
</evidence>
<evidence type="ECO:0000256" key="2">
    <source>
        <dbReference type="ARBA" id="ARBA00012259"/>
    </source>
</evidence>
<dbReference type="Gene3D" id="3.20.20.10">
    <property type="entry name" value="Alanine racemase"/>
    <property type="match status" value="1"/>
</dbReference>
<evidence type="ECO:0000256" key="12">
    <source>
        <dbReference type="PIRSR" id="PIRSR038941-1"/>
    </source>
</evidence>
<feature type="binding site" evidence="12">
    <location>
        <position position="277"/>
    </location>
    <ligand>
        <name>substrate</name>
    </ligand>
</feature>
<gene>
    <name evidence="14" type="ORF">BJB45_12705</name>
</gene>
<dbReference type="InterPro" id="IPR022643">
    <property type="entry name" value="De-COase2_C"/>
</dbReference>
<dbReference type="InterPro" id="IPR029066">
    <property type="entry name" value="PLP-binding_barrel"/>
</dbReference>
<dbReference type="CDD" id="cd06829">
    <property type="entry name" value="PLPDE_III_CANSDC"/>
    <property type="match status" value="1"/>
</dbReference>
<evidence type="ECO:0000256" key="8">
    <source>
        <dbReference type="ARBA" id="ARBA00025802"/>
    </source>
</evidence>
<dbReference type="GO" id="GO:0005737">
    <property type="term" value="C:cytoplasm"/>
    <property type="evidence" value="ECO:0007669"/>
    <property type="project" value="UniProtKB-SubCell"/>
</dbReference>
<dbReference type="InterPro" id="IPR009006">
    <property type="entry name" value="Ala_racemase/Decarboxylase_C"/>
</dbReference>
<dbReference type="AlphaFoldDB" id="W1N7Y4"/>
<dbReference type="PIRSF" id="PIRSF038941">
    <property type="entry name" value="NspC"/>
    <property type="match status" value="1"/>
</dbReference>
<dbReference type="GO" id="GO:0009089">
    <property type="term" value="P:lysine biosynthetic process via diaminopimelate"/>
    <property type="evidence" value="ECO:0007669"/>
    <property type="project" value="TreeGrafter"/>
</dbReference>
<keyword evidence="11" id="KW-0620">Polyamine biosynthesis</keyword>
<name>W1N7Y4_9GAMM</name>
<keyword evidence="5 11" id="KW-0663">Pyridoxal phosphate</keyword>
<dbReference type="PANTHER" id="PTHR43727">
    <property type="entry name" value="DIAMINOPIMELATE DECARBOXYLASE"/>
    <property type="match status" value="1"/>
</dbReference>
<evidence type="ECO:0000256" key="7">
    <source>
        <dbReference type="ARBA" id="ARBA00023239"/>
    </source>
</evidence>
<accession>W1N7Y4</accession>
<evidence type="ECO:0000313" key="14">
    <source>
        <dbReference type="EMBL" id="ERL51643.1"/>
    </source>
</evidence>
<dbReference type="PANTHER" id="PTHR43727:SF1">
    <property type="entry name" value="CARBOXYNORSPERMIDINE_CARBOXYSPERMIDINE DECARBOXYLASE"/>
    <property type="match status" value="1"/>
</dbReference>
<comment type="cofactor">
    <cofactor evidence="1 11">
        <name>pyridoxal 5'-phosphate</name>
        <dbReference type="ChEBI" id="CHEBI:597326"/>
    </cofactor>
</comment>
<dbReference type="PATRIC" id="fig|1178482.3.peg.1704"/>
<keyword evidence="11" id="KW-0963">Cytoplasm</keyword>
<dbReference type="EMBL" id="AVBC01000021">
    <property type="protein sequence ID" value="ERL51643.1"/>
    <property type="molecule type" value="Genomic_DNA"/>
</dbReference>
<sequence>METHAVETQAVGTQAVEIHQFSDFSRLDTRRVPSPCFVVDEVAVERNLRILADVAEASGAKVLSALKAFSMWHFAPLVTRYLSGTCASGLHEALLGHQYYRQDEHGQAGGEVHVFGAAYSEADLAEILRIADHVVFNSCGQWQRAQPLVRAALAERPGLRFGLRINPEHSEGDVPIYDPCAPGSRLGIPLSQLDEASLEGISGLHFHTLCEQDFPPLQRTLAAVEKRFGHLLERMEWVNFGGGHHITRPDYQRDELVACIRDFAERHQVQVYLEPGEAVAIGTGVLVSSVLDTSWNAIDQAILDTSATCHMPDILEMPYRPGILGAGEPGERAYTYRLGGLTCLAGDVIGDYSFDAPLLSGQRLVFQDMSHYTMVKTTTFNGTRLPAIAVWNSETDELKVIREFGYEDFRQRLS</sequence>
<keyword evidence="15" id="KW-1185">Reference proteome</keyword>
<dbReference type="STRING" id="1178482.AR456_14410"/>
<keyword evidence="6 11" id="KW-0745">Spermidine biosynthesis</keyword>
<comment type="subcellular location">
    <subcellularLocation>
        <location evidence="11">Cytoplasm</location>
    </subcellularLocation>
</comment>
<evidence type="ECO:0000256" key="3">
    <source>
        <dbReference type="ARBA" id="ARBA00013633"/>
    </source>
</evidence>
<dbReference type="EC" id="4.1.1.96" evidence="2 11"/>
<evidence type="ECO:0000256" key="9">
    <source>
        <dbReference type="ARBA" id="ARBA00047351"/>
    </source>
</evidence>
<feature type="domain" description="Orn/DAP/Arg decarboxylase 2 C-terminal" evidence="13">
    <location>
        <begin position="178"/>
        <end position="369"/>
    </location>
</feature>
<evidence type="ECO:0000256" key="10">
    <source>
        <dbReference type="ARBA" id="ARBA00047389"/>
    </source>
</evidence>
<dbReference type="Pfam" id="PF00278">
    <property type="entry name" value="Orn_DAP_Arg_deC"/>
    <property type="match status" value="1"/>
</dbReference>
<reference evidence="14 15" key="1">
    <citation type="submission" date="2013-08" db="EMBL/GenBank/DDBJ databases">
        <title>draft genome of Halomonas huanghegensis, strain BJGMM-B45T.</title>
        <authorList>
            <person name="Miao C."/>
            <person name="Wan Y."/>
            <person name="Jin W."/>
        </authorList>
    </citation>
    <scope>NUCLEOTIDE SEQUENCE [LARGE SCALE GENOMIC DNA]</scope>
    <source>
        <strain evidence="14 15">BJGMM-B45</strain>
    </source>
</reference>
<dbReference type="SUPFAM" id="SSF50621">
    <property type="entry name" value="Alanine racemase C-terminal domain-like"/>
    <property type="match status" value="1"/>
</dbReference>
<comment type="caution">
    <text evidence="14">The sequence shown here is derived from an EMBL/GenBank/DDBJ whole genome shotgun (WGS) entry which is preliminary data.</text>
</comment>
<keyword evidence="7 11" id="KW-0456">Lyase</keyword>
<dbReference type="Proteomes" id="UP000019113">
    <property type="component" value="Unassembled WGS sequence"/>
</dbReference>
<feature type="binding site" evidence="12">
    <location>
        <position position="313"/>
    </location>
    <ligand>
        <name>substrate</name>
    </ligand>
</feature>
<dbReference type="GO" id="GO:0045312">
    <property type="term" value="P:nor-spermidine biosynthetic process"/>
    <property type="evidence" value="ECO:0007669"/>
    <property type="project" value="InterPro"/>
</dbReference>